<feature type="domain" description="DUF11" evidence="2">
    <location>
        <begin position="2097"/>
        <end position="2200"/>
    </location>
</feature>
<dbReference type="Gene3D" id="2.60.40.740">
    <property type="match status" value="2"/>
</dbReference>
<feature type="domain" description="DUF11" evidence="2">
    <location>
        <begin position="1705"/>
        <end position="1834"/>
    </location>
</feature>
<gene>
    <name evidence="3" type="ORF">GCM10025867_15800</name>
</gene>
<feature type="compositionally biased region" description="Polar residues" evidence="1">
    <location>
        <begin position="1668"/>
        <end position="1690"/>
    </location>
</feature>
<protein>
    <recommendedName>
        <fullName evidence="2">DUF11 domain-containing protein</fullName>
    </recommendedName>
</protein>
<dbReference type="NCBIfam" id="TIGR04226">
    <property type="entry name" value="RrgB_K2N_iso_D2"/>
    <property type="match status" value="1"/>
</dbReference>
<dbReference type="PANTHER" id="PTHR34819:SF3">
    <property type="entry name" value="CELL SURFACE PROTEIN"/>
    <property type="match status" value="1"/>
</dbReference>
<feature type="domain" description="DUF11" evidence="2">
    <location>
        <begin position="1841"/>
        <end position="1958"/>
    </location>
</feature>
<evidence type="ECO:0000313" key="4">
    <source>
        <dbReference type="Proteomes" id="UP001321486"/>
    </source>
</evidence>
<accession>A0ABM8GLQ5</accession>
<name>A0ABM8GLQ5_9MICO</name>
<feature type="compositionally biased region" description="Polar residues" evidence="1">
    <location>
        <begin position="554"/>
        <end position="569"/>
    </location>
</feature>
<keyword evidence="4" id="KW-1185">Reference proteome</keyword>
<feature type="region of interest" description="Disordered" evidence="1">
    <location>
        <begin position="460"/>
        <end position="479"/>
    </location>
</feature>
<feature type="domain" description="DUF11" evidence="2">
    <location>
        <begin position="1101"/>
        <end position="1226"/>
    </location>
</feature>
<sequence length="2384" mass="236225">MRFSVASLLNQDSSSKVTGWFTRPLAAVLAILLVAIGLAVVPSQAAQAANTMTLTATSSGSVLAGQPATVTLTATNPTATDEYNASFRYVLPAGVTYVAGSAGTDAGDPTIVTITDSAGPPAVTHQVLVWQNLSDLSAGSSSSVGFQVQSTAPVGSTFTGTASAYAQSDPRTIPAFDANGNAVAGTYTDSATAISSATTISALKVTKSEPSPEHELMRGVHDQPTVYTLTVENTADAATAGVTLVDYLPAGLEFLGCGAVDNSTAGAVEYSGAPRLDQTYPTALPASVCPQPVSVVTVSNPAGQPAGVYTAVTWSLGAISSTTPQTIQYVAAVPLRANTTTWSGTAPSAASLGQTANLDNNTGALTRQVGGATAYTNSAVATGTYTGPVASGASTTVSATDSVTIKASDLSIVKSSDSTSFVAGRLSAYSLLVRSSEYVSDIGMTITDVQDDGLCPAVPADTPRSGDPVPADCDPSRTPSVAGTITNATATNVAYDASTGKFTLTLVPTAATLAPNSSVTIGYSVLMRAAYSTTGLPTAAGDSFTNDVRIAGTSTSVPATGQTPSTEPVTDTSSFTKTTTGPTISKKILPRTAVSGVADCAADSHAGDYVSTETTSGPAFQLGDRVCFQLTVRFSADTLTRNARITDFLPSDAAYEDSALGDAGTGNTLPAGQYSAPTTRTSRAAWTLGSTRQGLSGLYVDQGVTAVIYVSALVTSPASTATTPDVQGNLMKYSETNTAGQALSLRDRANFRVAPAPQLALAKTIVSDSTDPVAGPVTRATAREGSVLGYRVDVSNVGTAAQGNDVQTDNVTVWDALPAGVTCAAVSAISNLGSCSDTPPLGIVPSQSSASVIVWTIPTIAASSDSAVTYTLTVPAGVSVSTSLTNQASVVAFGSPTTDTSTGDPAEAAFYPAASLSATNSALSNAQTANGSATVTVPATTVTKTGLVGSATTYETAVDKAVQGQSVSYQYGVTVPRATTVYSGVLTDPGISGIIGASPTYLVTLPDGTTQGPGTFSFGGGSFTLSPTGTLTFPATYDDTAADQTFTVQVTGLEVDPATSLGTKTNTATFTSTVSTASDAAAVPPQSASKSIAVVAPVPTLTKTASPSTGVAAGQSITFALTAGNTAGSPPGYDSVIVDCLPVGLTYQSFNSTTSGVALASNSPGDQTTPVIGTSELCPTGTTRLVFSIGTLAPGATTLVNVIATVDSTAVSSDTYTNNAKVVTSTLPNGVRDSTVEGVEATAAQATVTVVAPTVNKTVSAPKVAAGGTVSYTVESSVPANVTLFDPTLTDQLPAGMSLSGTATCTLDGTPIACAPLTTTTAANRTTIGWTFPRITAGTAIRKLTVTFAVQLSTTVSTARGTALSNTALLKWNSSEKGAPTSVTATFDRSVPSNSASTTVTTPAVTVAKTVTPPGGTASGAAMAKPGDVFTYAVTATNAANANASAAFDTVIKDVVPTGVIVDPSSLASNGTLSGQTATGGGTITWTGVTIAAGGSKTYTYAATFAASATLHATALTNTANVASYNSVEGAGVAYGPGTAATAKVTPTVPRVTIAKSAAAGTLAYVGQPFPWRVAFANAGAAATTLTPTDTLPANWTYVPGSATYSVASGAAQAIADPTVTTAGGVQTLAFGNLGSLPGAGTTSELDYQAVPTAAATQTPGTGAANPHVNSVSAVSTDPTGASQDADNSYTGPAATASAVIQSADIAVVKSAADPLVAGTTVTAWKLTVSNNGGNTAVGPFTVTDDPTTLPGDVTITRASGDGWSCTTPDGSGAFTCTRTDATDTLASGASFPAISVAAATDSDASVESVTNSASVTAKTFDPDTTNNTSSSTVSTVQQADLAVSKTVGSVHAGSTVTWQLGVSNLGPSTSRSGITVTDPIPSGVSDVAASGTDWTCDITTGTVVCTLTADLSAGTPAPPILLTGTVASSFTGTLSNSATVTGRTTDPNPLNNSASASATVDTATTLSVAKTLVSSTVEPGSDVSFAVAVTNTGTSDARTVSVTDSLPAGLTYVSSSSTTGTWTCSETATSPSTATCDLQGSLSASAGSSVATVVIVAHVPADLTTPITNVATAHADNAPDSSGTFTNGSTPRTAFSLTKTHPAGDIRAGQDISYTLTATNDGPSDAPAGTTVTDTLPSDFTYSSATGDGWDCSAAAQVITCTTQATAAVGAAFPSIAVVASTDPTLDPGTYTNTAAVTGPGAPSTVFASDPTVITTAATLHVDKTVTSGSTVPAGTLATYDVTVTNDGPSAARSVSLADVTPVGMTTVSISGDGWTCDDSAGSCTDALVPPGTTTLHVTARVASSVPNDTVLTNRANLAWTDTQGSYTDSSTADVTVNAAAALALTKTAVDASGAPVDAADAGDLQRYALVATNAGPSDAVGP</sequence>
<dbReference type="InterPro" id="IPR001434">
    <property type="entry name" value="OmcB-like_DUF11"/>
</dbReference>
<feature type="domain" description="DUF11" evidence="2">
    <location>
        <begin position="2221"/>
        <end position="2334"/>
    </location>
</feature>
<feature type="region of interest" description="Disordered" evidence="1">
    <location>
        <begin position="554"/>
        <end position="583"/>
    </location>
</feature>
<organism evidence="3 4">
    <name type="scientific">Frondihabitans sucicola</name>
    <dbReference type="NCBI Taxonomy" id="1268041"/>
    <lineage>
        <taxon>Bacteria</taxon>
        <taxon>Bacillati</taxon>
        <taxon>Actinomycetota</taxon>
        <taxon>Actinomycetes</taxon>
        <taxon>Micrococcales</taxon>
        <taxon>Microbacteriaceae</taxon>
        <taxon>Frondihabitans</taxon>
    </lineage>
</organism>
<evidence type="ECO:0000259" key="2">
    <source>
        <dbReference type="Pfam" id="PF01345"/>
    </source>
</evidence>
<dbReference type="Pfam" id="PF01345">
    <property type="entry name" value="DUF11"/>
    <property type="match status" value="7"/>
</dbReference>
<dbReference type="Proteomes" id="UP001321486">
    <property type="component" value="Chromosome"/>
</dbReference>
<dbReference type="InterPro" id="IPR026466">
    <property type="entry name" value="Fim_isopep_form_D2_dom"/>
</dbReference>
<feature type="domain" description="DUF11" evidence="2">
    <location>
        <begin position="1967"/>
        <end position="2082"/>
    </location>
</feature>
<evidence type="ECO:0000313" key="3">
    <source>
        <dbReference type="EMBL" id="BDZ49339.1"/>
    </source>
</evidence>
<feature type="compositionally biased region" description="Low complexity" evidence="1">
    <location>
        <begin position="570"/>
        <end position="583"/>
    </location>
</feature>
<dbReference type="InterPro" id="IPR047589">
    <property type="entry name" value="DUF11_rpt"/>
</dbReference>
<feature type="domain" description="DUF11" evidence="2">
    <location>
        <begin position="1422"/>
        <end position="1524"/>
    </location>
</feature>
<dbReference type="NCBIfam" id="TIGR01451">
    <property type="entry name" value="B_ant_repeat"/>
    <property type="match status" value="6"/>
</dbReference>
<proteinExistence type="predicted"/>
<reference evidence="4" key="1">
    <citation type="journal article" date="2019" name="Int. J. Syst. Evol. Microbiol.">
        <title>The Global Catalogue of Microorganisms (GCM) 10K type strain sequencing project: providing services to taxonomists for standard genome sequencing and annotation.</title>
        <authorList>
            <consortium name="The Broad Institute Genomics Platform"/>
            <consortium name="The Broad Institute Genome Sequencing Center for Infectious Disease"/>
            <person name="Wu L."/>
            <person name="Ma J."/>
        </authorList>
    </citation>
    <scope>NUCLEOTIDE SEQUENCE [LARGE SCALE GENOMIC DNA]</scope>
    <source>
        <strain evidence="4">NBRC 108728</strain>
    </source>
</reference>
<dbReference type="InterPro" id="IPR051172">
    <property type="entry name" value="Chlamydia_OmcB"/>
</dbReference>
<dbReference type="PANTHER" id="PTHR34819">
    <property type="entry name" value="LARGE CYSTEINE-RICH PERIPLASMIC PROTEIN OMCB"/>
    <property type="match status" value="1"/>
</dbReference>
<dbReference type="EMBL" id="AP027732">
    <property type="protein sequence ID" value="BDZ49339.1"/>
    <property type="molecule type" value="Genomic_DNA"/>
</dbReference>
<feature type="region of interest" description="Disordered" evidence="1">
    <location>
        <begin position="1657"/>
        <end position="1690"/>
    </location>
</feature>
<evidence type="ECO:0000256" key="1">
    <source>
        <dbReference type="SAM" id="MobiDB-lite"/>
    </source>
</evidence>